<dbReference type="AlphaFoldDB" id="A0AAD5LDY4"/>
<proteinExistence type="predicted"/>
<protein>
    <submittedName>
        <fullName evidence="1">Uncharacterized protein</fullName>
    </submittedName>
</protein>
<dbReference type="EMBL" id="WJBH02000007">
    <property type="protein sequence ID" value="KAI9555933.1"/>
    <property type="molecule type" value="Genomic_DNA"/>
</dbReference>
<reference evidence="1 2" key="1">
    <citation type="submission" date="2022-05" db="EMBL/GenBank/DDBJ databases">
        <title>A multi-omics perspective on studying reproductive biology in Daphnia sinensis.</title>
        <authorList>
            <person name="Jia J."/>
        </authorList>
    </citation>
    <scope>NUCLEOTIDE SEQUENCE [LARGE SCALE GENOMIC DNA]</scope>
    <source>
        <strain evidence="1 2">WSL</strain>
    </source>
</reference>
<name>A0AAD5LDY4_9CRUS</name>
<organism evidence="1 2">
    <name type="scientific">Daphnia sinensis</name>
    <dbReference type="NCBI Taxonomy" id="1820382"/>
    <lineage>
        <taxon>Eukaryota</taxon>
        <taxon>Metazoa</taxon>
        <taxon>Ecdysozoa</taxon>
        <taxon>Arthropoda</taxon>
        <taxon>Crustacea</taxon>
        <taxon>Branchiopoda</taxon>
        <taxon>Diplostraca</taxon>
        <taxon>Cladocera</taxon>
        <taxon>Anomopoda</taxon>
        <taxon>Daphniidae</taxon>
        <taxon>Daphnia</taxon>
        <taxon>Daphnia similis group</taxon>
    </lineage>
</organism>
<accession>A0AAD5LDY4</accession>
<sequence>MTTLCDPVSIRYYRTCDISVSPVYILVLLNREYNALLHGGDAETLVSLFGCCVSVRFCATEAVAVRDP</sequence>
<keyword evidence="2" id="KW-1185">Reference proteome</keyword>
<comment type="caution">
    <text evidence="1">The sequence shown here is derived from an EMBL/GenBank/DDBJ whole genome shotgun (WGS) entry which is preliminary data.</text>
</comment>
<evidence type="ECO:0000313" key="2">
    <source>
        <dbReference type="Proteomes" id="UP000820818"/>
    </source>
</evidence>
<evidence type="ECO:0000313" key="1">
    <source>
        <dbReference type="EMBL" id="KAI9555933.1"/>
    </source>
</evidence>
<dbReference type="Proteomes" id="UP000820818">
    <property type="component" value="Linkage Group LG7"/>
</dbReference>
<gene>
    <name evidence="1" type="ORF">GHT06_018470</name>
</gene>